<dbReference type="Proteomes" id="UP001558613">
    <property type="component" value="Unassembled WGS sequence"/>
</dbReference>
<dbReference type="EMBL" id="JAYMGO010000015">
    <property type="protein sequence ID" value="KAL1261146.1"/>
    <property type="molecule type" value="Genomic_DNA"/>
</dbReference>
<name>A0ABR3MA44_9TELE</name>
<reference evidence="1 2" key="1">
    <citation type="submission" date="2023-09" db="EMBL/GenBank/DDBJ databases">
        <authorList>
            <person name="Wang M."/>
        </authorList>
    </citation>
    <scope>NUCLEOTIDE SEQUENCE [LARGE SCALE GENOMIC DNA]</scope>
    <source>
        <strain evidence="1">GT-2023</strain>
        <tissue evidence="1">Liver</tissue>
    </source>
</reference>
<accession>A0ABR3MA44</accession>
<sequence length="125" mass="14618">MEKRLLALNVSFQVPALPQEIIEPSMETLFSYMYYGSWDFLLDLYSHVKDYEIQTGRSVLPAFHPVYQSAPAVWSIKLSERKSSILLEVLKLQTEKKPIELIDWTHEESEVKGFLHCLPYISQLR</sequence>
<dbReference type="PANTHER" id="PTHR31594">
    <property type="entry name" value="AIG1-TYPE G DOMAIN-CONTAINING PROTEIN"/>
    <property type="match status" value="1"/>
</dbReference>
<protein>
    <submittedName>
        <fullName evidence="1">Uncharacterized protein</fullName>
    </submittedName>
</protein>
<evidence type="ECO:0000313" key="2">
    <source>
        <dbReference type="Proteomes" id="UP001558613"/>
    </source>
</evidence>
<keyword evidence="2" id="KW-1185">Reference proteome</keyword>
<gene>
    <name evidence="1" type="ORF">QQF64_008973</name>
</gene>
<proteinExistence type="predicted"/>
<dbReference type="InterPro" id="IPR052090">
    <property type="entry name" value="Cytolytic_pore-forming_toxin"/>
</dbReference>
<dbReference type="PANTHER" id="PTHR31594:SF16">
    <property type="entry name" value="SI:CH211-281L24.3"/>
    <property type="match status" value="1"/>
</dbReference>
<evidence type="ECO:0000313" key="1">
    <source>
        <dbReference type="EMBL" id="KAL1261146.1"/>
    </source>
</evidence>
<organism evidence="1 2">
    <name type="scientific">Cirrhinus molitorella</name>
    <name type="common">mud carp</name>
    <dbReference type="NCBI Taxonomy" id="172907"/>
    <lineage>
        <taxon>Eukaryota</taxon>
        <taxon>Metazoa</taxon>
        <taxon>Chordata</taxon>
        <taxon>Craniata</taxon>
        <taxon>Vertebrata</taxon>
        <taxon>Euteleostomi</taxon>
        <taxon>Actinopterygii</taxon>
        <taxon>Neopterygii</taxon>
        <taxon>Teleostei</taxon>
        <taxon>Ostariophysi</taxon>
        <taxon>Cypriniformes</taxon>
        <taxon>Cyprinidae</taxon>
        <taxon>Labeoninae</taxon>
        <taxon>Labeonini</taxon>
        <taxon>Cirrhinus</taxon>
    </lineage>
</organism>
<comment type="caution">
    <text evidence="1">The sequence shown here is derived from an EMBL/GenBank/DDBJ whole genome shotgun (WGS) entry which is preliminary data.</text>
</comment>
<dbReference type="Gene3D" id="1.20.58.1200">
    <property type="entry name" value="RNA silencing suppressor P21, N-terminal domain"/>
    <property type="match status" value="1"/>
</dbReference>